<dbReference type="InterPro" id="IPR017961">
    <property type="entry name" value="DNA_pol_Y-fam_little_finger"/>
</dbReference>
<dbReference type="PROSITE" id="PS50173">
    <property type="entry name" value="UMUC"/>
    <property type="match status" value="1"/>
</dbReference>
<keyword evidence="2" id="KW-0238">DNA-binding</keyword>
<dbReference type="Gene3D" id="3.30.70.270">
    <property type="match status" value="1"/>
</dbReference>
<keyword evidence="2" id="KW-0460">Magnesium</keyword>
<dbReference type="HAMAP" id="MF_01113">
    <property type="entry name" value="DNApol_IV"/>
    <property type="match status" value="1"/>
</dbReference>
<dbReference type="RefSeq" id="WP_126466142.1">
    <property type="nucleotide sequence ID" value="NZ_LR134523.1"/>
</dbReference>
<dbReference type="InterPro" id="IPR050116">
    <property type="entry name" value="DNA_polymerase-Y"/>
</dbReference>
<dbReference type="AlphaFoldDB" id="A0A3S4ZRK0"/>
<dbReference type="GO" id="GO:0003684">
    <property type="term" value="F:damaged DNA binding"/>
    <property type="evidence" value="ECO:0007669"/>
    <property type="project" value="InterPro"/>
</dbReference>
<gene>
    <name evidence="4" type="primary">dinB_2</name>
    <name evidence="2" type="synonym">dinB</name>
    <name evidence="4" type="ORF">NCTC13079_01446</name>
</gene>
<keyword evidence="2 4" id="KW-0548">Nucleotidyltransferase</keyword>
<keyword evidence="2" id="KW-0227">DNA damage</keyword>
<dbReference type="Gene3D" id="3.30.1490.100">
    <property type="entry name" value="DNA polymerase, Y-family, little finger domain"/>
    <property type="match status" value="1"/>
</dbReference>
<comment type="cofactor">
    <cofactor evidence="2">
        <name>Mg(2+)</name>
        <dbReference type="ChEBI" id="CHEBI:18420"/>
    </cofactor>
    <text evidence="2">Binds 2 magnesium ions per subunit.</text>
</comment>
<dbReference type="InterPro" id="IPR036775">
    <property type="entry name" value="DNA_pol_Y-fam_lit_finger_sf"/>
</dbReference>
<protein>
    <recommendedName>
        <fullName evidence="2">DNA polymerase IV</fullName>
        <shortName evidence="2">Pol IV</shortName>
        <ecNumber evidence="2">2.7.7.7</ecNumber>
    </recommendedName>
</protein>
<dbReference type="GO" id="GO:0009432">
    <property type="term" value="P:SOS response"/>
    <property type="evidence" value="ECO:0007669"/>
    <property type="project" value="TreeGrafter"/>
</dbReference>
<dbReference type="InterPro" id="IPR043502">
    <property type="entry name" value="DNA/RNA_pol_sf"/>
</dbReference>
<dbReference type="Pfam" id="PF00817">
    <property type="entry name" value="IMS"/>
    <property type="match status" value="1"/>
</dbReference>
<keyword evidence="2" id="KW-0515">Mutator protein</keyword>
<keyword evidence="2 4" id="KW-0808">Transferase</keyword>
<keyword evidence="2" id="KW-0963">Cytoplasm</keyword>
<dbReference type="PANTHER" id="PTHR11076">
    <property type="entry name" value="DNA REPAIR POLYMERASE UMUC / TRANSFERASE FAMILY MEMBER"/>
    <property type="match status" value="1"/>
</dbReference>
<dbReference type="GO" id="GO:0003887">
    <property type="term" value="F:DNA-directed DNA polymerase activity"/>
    <property type="evidence" value="ECO:0007669"/>
    <property type="project" value="UniProtKB-UniRule"/>
</dbReference>
<dbReference type="Proteomes" id="UP000269544">
    <property type="component" value="Chromosome"/>
</dbReference>
<proteinExistence type="inferred from homology"/>
<accession>A0A3S4ZRK0</accession>
<dbReference type="GO" id="GO:0042276">
    <property type="term" value="P:error-prone translesion synthesis"/>
    <property type="evidence" value="ECO:0007669"/>
    <property type="project" value="TreeGrafter"/>
</dbReference>
<evidence type="ECO:0000256" key="1">
    <source>
        <dbReference type="ARBA" id="ARBA00010945"/>
    </source>
</evidence>
<dbReference type="Gene3D" id="1.10.150.20">
    <property type="entry name" value="5' to 3' exonuclease, C-terminal subdomain"/>
    <property type="match status" value="1"/>
</dbReference>
<dbReference type="PANTHER" id="PTHR11076:SF35">
    <property type="entry name" value="DNA REPAIR PROTEIN HOMOLOG YOBH"/>
    <property type="match status" value="1"/>
</dbReference>
<dbReference type="EC" id="2.7.7.7" evidence="2"/>
<sequence>MERVILHSDMNNCYASIEAMHNPSLKGKPIVVGGSEAQRHGIVLAKSQEAKAFGVKTGEALWQARQKCPNLIVVAPHYEWYLDASRKARAIYYDYTNQVEPFGLDECWLDVTGSQHLFGTGEEIAHTIRKRIKREMGITVSVGVSFTKTFAKLGSDLKKPDAVTVISRINYPLTVRPLAVDAMIGIGRKTKEKLNRIGIFTLGDLADTSPHILQKRLGIVGVALWKKASGLEDAAVADRDARVPVKSVGKGSTLPADLVRPVEVRRIFQILSTSVSRRLREYGLRARSVEVHVRDNALLSRSFQGPLPYPGQAAALLSDGAYALFQKKYEWDKPVRALTLRAIDLSPETEALQTDFFSCWELRRNEENLDRALHSIRARWGKDAVGYCGASCMALSAHAESEFMPWSHGI</sequence>
<dbReference type="GO" id="GO:0005829">
    <property type="term" value="C:cytosol"/>
    <property type="evidence" value="ECO:0007669"/>
    <property type="project" value="TreeGrafter"/>
</dbReference>
<keyword evidence="5" id="KW-1185">Reference proteome</keyword>
<organism evidence="4 5">
    <name type="scientific">Aedoeadaptatus ivorii</name>
    <dbReference type="NCBI Taxonomy" id="54006"/>
    <lineage>
        <taxon>Bacteria</taxon>
        <taxon>Bacillati</taxon>
        <taxon>Bacillota</taxon>
        <taxon>Tissierellia</taxon>
        <taxon>Tissierellales</taxon>
        <taxon>Peptoniphilaceae</taxon>
        <taxon>Aedoeadaptatus</taxon>
    </lineage>
</organism>
<dbReference type="EMBL" id="LR134523">
    <property type="protein sequence ID" value="VEJ36242.1"/>
    <property type="molecule type" value="Genomic_DNA"/>
</dbReference>
<dbReference type="GO" id="GO:0000287">
    <property type="term" value="F:magnesium ion binding"/>
    <property type="evidence" value="ECO:0007669"/>
    <property type="project" value="UniProtKB-UniRule"/>
</dbReference>
<dbReference type="InterPro" id="IPR043128">
    <property type="entry name" value="Rev_trsase/Diguanyl_cyclase"/>
</dbReference>
<dbReference type="CDD" id="cd03586">
    <property type="entry name" value="PolY_Pol_IV_kappa"/>
    <property type="match status" value="1"/>
</dbReference>
<keyword evidence="2" id="KW-0479">Metal-binding</keyword>
<keyword evidence="2" id="KW-0235">DNA replication</keyword>
<feature type="binding site" evidence="2">
    <location>
        <position position="105"/>
    </location>
    <ligand>
        <name>Mg(2+)</name>
        <dbReference type="ChEBI" id="CHEBI:18420"/>
    </ligand>
</feature>
<dbReference type="Pfam" id="PF11799">
    <property type="entry name" value="IMS_C"/>
    <property type="match status" value="1"/>
</dbReference>
<comment type="catalytic activity">
    <reaction evidence="2">
        <text>DNA(n) + a 2'-deoxyribonucleoside 5'-triphosphate = DNA(n+1) + diphosphate</text>
        <dbReference type="Rhea" id="RHEA:22508"/>
        <dbReference type="Rhea" id="RHEA-COMP:17339"/>
        <dbReference type="Rhea" id="RHEA-COMP:17340"/>
        <dbReference type="ChEBI" id="CHEBI:33019"/>
        <dbReference type="ChEBI" id="CHEBI:61560"/>
        <dbReference type="ChEBI" id="CHEBI:173112"/>
        <dbReference type="EC" id="2.7.7.7"/>
    </reaction>
</comment>
<feature type="binding site" evidence="2">
    <location>
        <position position="9"/>
    </location>
    <ligand>
        <name>Mg(2+)</name>
        <dbReference type="ChEBI" id="CHEBI:18420"/>
    </ligand>
</feature>
<dbReference type="KEGG" id="piv:NCTC13079_01446"/>
<dbReference type="InterPro" id="IPR001126">
    <property type="entry name" value="UmuC"/>
</dbReference>
<dbReference type="SUPFAM" id="SSF100879">
    <property type="entry name" value="Lesion bypass DNA polymerase (Y-family), little finger domain"/>
    <property type="match status" value="1"/>
</dbReference>
<reference evidence="4 5" key="1">
    <citation type="submission" date="2018-12" db="EMBL/GenBank/DDBJ databases">
        <authorList>
            <consortium name="Pathogen Informatics"/>
        </authorList>
    </citation>
    <scope>NUCLEOTIDE SEQUENCE [LARGE SCALE GENOMIC DNA]</scope>
    <source>
        <strain evidence="4 5">NCTC13079</strain>
    </source>
</reference>
<feature type="active site" evidence="2">
    <location>
        <position position="106"/>
    </location>
</feature>
<keyword evidence="2" id="KW-0239">DNA-directed DNA polymerase</keyword>
<comment type="subcellular location">
    <subcellularLocation>
        <location evidence="2">Cytoplasm</location>
    </subcellularLocation>
</comment>
<dbReference type="OrthoDB" id="9808813at2"/>
<dbReference type="GO" id="GO:0006281">
    <property type="term" value="P:DNA repair"/>
    <property type="evidence" value="ECO:0007669"/>
    <property type="project" value="UniProtKB-UniRule"/>
</dbReference>
<comment type="similarity">
    <text evidence="1 2">Belongs to the DNA polymerase type-Y family.</text>
</comment>
<evidence type="ECO:0000256" key="2">
    <source>
        <dbReference type="HAMAP-Rule" id="MF_01113"/>
    </source>
</evidence>
<dbReference type="InterPro" id="IPR022880">
    <property type="entry name" value="DNApol_IV"/>
</dbReference>
<dbReference type="Gene3D" id="3.40.1170.60">
    <property type="match status" value="1"/>
</dbReference>
<feature type="domain" description="UmuC" evidence="3">
    <location>
        <begin position="5"/>
        <end position="187"/>
    </location>
</feature>
<evidence type="ECO:0000313" key="5">
    <source>
        <dbReference type="Proteomes" id="UP000269544"/>
    </source>
</evidence>
<comment type="subunit">
    <text evidence="2">Monomer.</text>
</comment>
<evidence type="ECO:0000259" key="3">
    <source>
        <dbReference type="PROSITE" id="PS50173"/>
    </source>
</evidence>
<evidence type="ECO:0000313" key="4">
    <source>
        <dbReference type="EMBL" id="VEJ36242.1"/>
    </source>
</evidence>
<comment type="function">
    <text evidence="2">Poorly processive, error-prone DNA polymerase involved in untargeted mutagenesis. Copies undamaged DNA at stalled replication forks, which arise in vivo from mismatched or misaligned primer ends. These misaligned primers can be extended by PolIV. Exhibits no 3'-5' exonuclease (proofreading) activity. May be involved in translesional synthesis, in conjunction with the beta clamp from PolIII.</text>
</comment>
<name>A0A3S4ZRK0_9FIRM</name>
<dbReference type="SUPFAM" id="SSF56672">
    <property type="entry name" value="DNA/RNA polymerases"/>
    <property type="match status" value="1"/>
</dbReference>
<feature type="site" description="Substrate discrimination" evidence="2">
    <location>
        <position position="14"/>
    </location>
</feature>
<dbReference type="GO" id="GO:0006261">
    <property type="term" value="P:DNA-templated DNA replication"/>
    <property type="evidence" value="ECO:0007669"/>
    <property type="project" value="UniProtKB-UniRule"/>
</dbReference>
<keyword evidence="2" id="KW-0234">DNA repair</keyword>